<dbReference type="SUPFAM" id="SSF53335">
    <property type="entry name" value="S-adenosyl-L-methionine-dependent methyltransferases"/>
    <property type="match status" value="1"/>
</dbReference>
<evidence type="ECO:0000313" key="3">
    <source>
        <dbReference type="EMBL" id="MBC5787587.1"/>
    </source>
</evidence>
<dbReference type="PIRSF" id="PIRSF018249">
    <property type="entry name" value="MyrA_prd"/>
    <property type="match status" value="1"/>
</dbReference>
<dbReference type="Gene3D" id="3.40.50.150">
    <property type="entry name" value="Vaccinia Virus protein VP39"/>
    <property type="match status" value="1"/>
</dbReference>
<feature type="domain" description="Methyltransferase" evidence="1">
    <location>
        <begin position="89"/>
        <end position="201"/>
    </location>
</feature>
<reference evidence="3 4" key="1">
    <citation type="submission" date="2020-08" db="EMBL/GenBank/DDBJ databases">
        <title>Genome public.</title>
        <authorList>
            <person name="Liu C."/>
            <person name="Sun Q."/>
        </authorList>
    </citation>
    <scope>NUCLEOTIDE SEQUENCE [LARGE SCALE GENOMIC DNA]</scope>
    <source>
        <strain evidence="3 4">NSJ-27</strain>
    </source>
</reference>
<dbReference type="PANTHER" id="PTHR43460">
    <property type="entry name" value="METHYLTRANSFERASE"/>
    <property type="match status" value="1"/>
</dbReference>
<evidence type="ECO:0000259" key="1">
    <source>
        <dbReference type="Pfam" id="PF13847"/>
    </source>
</evidence>
<dbReference type="InterPro" id="IPR048647">
    <property type="entry name" value="RlmA_N"/>
</dbReference>
<dbReference type="InterPro" id="IPR016718">
    <property type="entry name" value="rRNA_m1G-MeTrfase_A_prd"/>
</dbReference>
<protein>
    <submittedName>
        <fullName evidence="3">Methyltransferase domain-containing protein</fullName>
    </submittedName>
</protein>
<dbReference type="InterPro" id="IPR029063">
    <property type="entry name" value="SAM-dependent_MTases_sf"/>
</dbReference>
<comment type="caution">
    <text evidence="3">The sequence shown here is derived from an EMBL/GenBank/DDBJ whole genome shotgun (WGS) entry which is preliminary data.</text>
</comment>
<evidence type="ECO:0000313" key="4">
    <source>
        <dbReference type="Proteomes" id="UP000649151"/>
    </source>
</evidence>
<dbReference type="RefSeq" id="WP_186996483.1">
    <property type="nucleotide sequence ID" value="NZ_JACOQK010000001.1"/>
</dbReference>
<evidence type="ECO:0000259" key="2">
    <source>
        <dbReference type="Pfam" id="PF21302"/>
    </source>
</evidence>
<dbReference type="GO" id="GO:0032259">
    <property type="term" value="P:methylation"/>
    <property type="evidence" value="ECO:0007669"/>
    <property type="project" value="UniProtKB-KW"/>
</dbReference>
<proteinExistence type="predicted"/>
<dbReference type="Pfam" id="PF21302">
    <property type="entry name" value="Zn_ribbon_RlmA"/>
    <property type="match status" value="1"/>
</dbReference>
<dbReference type="Pfam" id="PF13847">
    <property type="entry name" value="Methyltransf_31"/>
    <property type="match status" value="1"/>
</dbReference>
<keyword evidence="3" id="KW-0489">Methyltransferase</keyword>
<name>A0ABR7IRY9_9CLOT</name>
<dbReference type="PANTHER" id="PTHR43460:SF1">
    <property type="entry name" value="METHYLTRANSFERASE TYPE 11 DOMAIN-CONTAINING PROTEIN"/>
    <property type="match status" value="1"/>
</dbReference>
<gene>
    <name evidence="3" type="ORF">H8Z77_06065</name>
</gene>
<keyword evidence="4" id="KW-1185">Reference proteome</keyword>
<sequence length="275" mass="31594">MSIFLCPCCGRPLQQDPAKYYCPKGHVFDRSKSGYVNLLLPNSKHSKLPGDNKLMVAARRNFLSKGYYQPLAELICKIAEQYFQNSDILLDVGCGEGYYTNQIQRHLNHNQTQVSLSGIDISKFALDKAAKQNKAINYAVASAFHLPVDDHSCNGVFNLFAPYCGEELLRVLRPDGYMILAVPGKEHLWELKQAVYQQPYKNEVKDTILQGFHLIEQQHLCYPIHLEEPELIDSLFKMTPYYYKTSIEDYQRLASLKELTVTVEFHLFVYQSNLK</sequence>
<dbReference type="InterPro" id="IPR052939">
    <property type="entry name" value="23S_rRNA_MeTrnsfrase_RlmA"/>
</dbReference>
<keyword evidence="3" id="KW-0808">Transferase</keyword>
<dbReference type="EMBL" id="JACOQK010000001">
    <property type="protein sequence ID" value="MBC5787587.1"/>
    <property type="molecule type" value="Genomic_DNA"/>
</dbReference>
<feature type="domain" description="23S rRNA (guanine(745)-N(1))-methyltransferase N-terminal" evidence="2">
    <location>
        <begin position="4"/>
        <end position="47"/>
    </location>
</feature>
<dbReference type="InterPro" id="IPR025714">
    <property type="entry name" value="Methyltranfer_dom"/>
</dbReference>
<accession>A0ABR7IRY9</accession>
<dbReference type="GO" id="GO:0008168">
    <property type="term" value="F:methyltransferase activity"/>
    <property type="evidence" value="ECO:0007669"/>
    <property type="project" value="UniProtKB-KW"/>
</dbReference>
<organism evidence="3 4">
    <name type="scientific">Clostridium facile</name>
    <dbReference type="NCBI Taxonomy" id="2763035"/>
    <lineage>
        <taxon>Bacteria</taxon>
        <taxon>Bacillati</taxon>
        <taxon>Bacillota</taxon>
        <taxon>Clostridia</taxon>
        <taxon>Eubacteriales</taxon>
        <taxon>Clostridiaceae</taxon>
        <taxon>Clostridium</taxon>
    </lineage>
</organism>
<dbReference type="Proteomes" id="UP000649151">
    <property type="component" value="Unassembled WGS sequence"/>
</dbReference>
<dbReference type="CDD" id="cd02440">
    <property type="entry name" value="AdoMet_MTases"/>
    <property type="match status" value="1"/>
</dbReference>